<feature type="compositionally biased region" description="Polar residues" evidence="1">
    <location>
        <begin position="89"/>
        <end position="102"/>
    </location>
</feature>
<organism evidence="2 3">
    <name type="scientific">Penicillium nordicum</name>
    <dbReference type="NCBI Taxonomy" id="229535"/>
    <lineage>
        <taxon>Eukaryota</taxon>
        <taxon>Fungi</taxon>
        <taxon>Dikarya</taxon>
        <taxon>Ascomycota</taxon>
        <taxon>Pezizomycotina</taxon>
        <taxon>Eurotiomycetes</taxon>
        <taxon>Eurotiomycetidae</taxon>
        <taxon>Eurotiales</taxon>
        <taxon>Aspergillaceae</taxon>
        <taxon>Penicillium</taxon>
    </lineage>
</organism>
<gene>
    <name evidence="2" type="ORF">ACN38_g8429</name>
</gene>
<dbReference type="EMBL" id="LHQQ01000154">
    <property type="protein sequence ID" value="KOS40722.1"/>
    <property type="molecule type" value="Genomic_DNA"/>
</dbReference>
<keyword evidence="3" id="KW-1185">Reference proteome</keyword>
<sequence length="102" mass="11124">MLDSLIQALQTVIAALTTGITRPLKPLVIFTGQSSRARSVMLPTEGSIEAWEERRNGLGAGGNQNPPRPRKLKLLIHNRRGLLDEVNNPHPTTCHSSSIPIP</sequence>
<evidence type="ECO:0000256" key="1">
    <source>
        <dbReference type="SAM" id="MobiDB-lite"/>
    </source>
</evidence>
<dbReference type="AlphaFoldDB" id="A0A0N0RYA6"/>
<feature type="region of interest" description="Disordered" evidence="1">
    <location>
        <begin position="83"/>
        <end position="102"/>
    </location>
</feature>
<dbReference type="Proteomes" id="UP000037696">
    <property type="component" value="Unassembled WGS sequence"/>
</dbReference>
<proteinExistence type="predicted"/>
<name>A0A0N0RYA6_9EURO</name>
<comment type="caution">
    <text evidence="2">The sequence shown here is derived from an EMBL/GenBank/DDBJ whole genome shotgun (WGS) entry which is preliminary data.</text>
</comment>
<evidence type="ECO:0000313" key="3">
    <source>
        <dbReference type="Proteomes" id="UP000037696"/>
    </source>
</evidence>
<evidence type="ECO:0000313" key="2">
    <source>
        <dbReference type="EMBL" id="KOS40722.1"/>
    </source>
</evidence>
<accession>A0A0N0RYA6</accession>
<protein>
    <submittedName>
        <fullName evidence="2">Uncharacterized protein</fullName>
    </submittedName>
</protein>
<reference evidence="2 3" key="1">
    <citation type="submission" date="2015-08" db="EMBL/GenBank/DDBJ databases">
        <title>Genome sequencing of Penicillium nordicum.</title>
        <authorList>
            <person name="Nguyen H.D."/>
            <person name="Seifert K.A."/>
        </authorList>
    </citation>
    <scope>NUCLEOTIDE SEQUENCE [LARGE SCALE GENOMIC DNA]</scope>
    <source>
        <strain evidence="2 3">DAOMC 185683</strain>
    </source>
</reference>